<organism evidence="1 2">
    <name type="scientific">Trichinella patagoniensis</name>
    <dbReference type="NCBI Taxonomy" id="990121"/>
    <lineage>
        <taxon>Eukaryota</taxon>
        <taxon>Metazoa</taxon>
        <taxon>Ecdysozoa</taxon>
        <taxon>Nematoda</taxon>
        <taxon>Enoplea</taxon>
        <taxon>Dorylaimia</taxon>
        <taxon>Trichinellida</taxon>
        <taxon>Trichinellidae</taxon>
        <taxon>Trichinella</taxon>
    </lineage>
</organism>
<sequence length="99" mass="11541">MELKEELIDLQTNEELKPKFKDRYHSFCLQKQISDLYPGLWRMVRKFLLAFPSSYLVDLASVKETDYKSTNVVIYDSSLPTLNPRGAFEKYMSLKGAIV</sequence>
<dbReference type="Proteomes" id="UP000054783">
    <property type="component" value="Unassembled WGS sequence"/>
</dbReference>
<accession>A0A0V0YZ64</accession>
<keyword evidence="2" id="KW-1185">Reference proteome</keyword>
<dbReference type="OrthoDB" id="6690226at2759"/>
<name>A0A0V0YZ64_9BILA</name>
<protein>
    <submittedName>
        <fullName evidence="1">Uncharacterized protein</fullName>
    </submittedName>
</protein>
<comment type="caution">
    <text evidence="1">The sequence shown here is derived from an EMBL/GenBank/DDBJ whole genome shotgun (WGS) entry which is preliminary data.</text>
</comment>
<evidence type="ECO:0000313" key="2">
    <source>
        <dbReference type="Proteomes" id="UP000054783"/>
    </source>
</evidence>
<dbReference type="AlphaFoldDB" id="A0A0V0YZ64"/>
<dbReference type="EMBL" id="JYDQ01001327">
    <property type="protein sequence ID" value="KRY05416.1"/>
    <property type="molecule type" value="Genomic_DNA"/>
</dbReference>
<gene>
    <name evidence="1" type="ORF">T12_16416</name>
</gene>
<reference evidence="1 2" key="1">
    <citation type="submission" date="2015-01" db="EMBL/GenBank/DDBJ databases">
        <title>Evolution of Trichinella species and genotypes.</title>
        <authorList>
            <person name="Korhonen P.K."/>
            <person name="Edoardo P."/>
            <person name="Giuseppe L.R."/>
            <person name="Gasser R.B."/>
        </authorList>
    </citation>
    <scope>NUCLEOTIDE SEQUENCE [LARGE SCALE GENOMIC DNA]</scope>
    <source>
        <strain evidence="1">ISS2496</strain>
    </source>
</reference>
<proteinExistence type="predicted"/>
<evidence type="ECO:0000313" key="1">
    <source>
        <dbReference type="EMBL" id="KRY05416.1"/>
    </source>
</evidence>